<accession>A0A6V8PIZ9</accession>
<dbReference type="EMBL" id="BLSA01000051">
    <property type="protein sequence ID" value="GFP32273.1"/>
    <property type="molecule type" value="Genomic_DNA"/>
</dbReference>
<evidence type="ECO:0000313" key="2">
    <source>
        <dbReference type="Proteomes" id="UP000568877"/>
    </source>
</evidence>
<name>A0A6V8PIZ9_9ACTN</name>
<proteinExistence type="predicted"/>
<protein>
    <submittedName>
        <fullName evidence="1">Uncharacterized protein</fullName>
    </submittedName>
</protein>
<organism evidence="1 2">
    <name type="scientific">Candidatus Hakubella thermalkaliphila</name>
    <dbReference type="NCBI Taxonomy" id="2754717"/>
    <lineage>
        <taxon>Bacteria</taxon>
        <taxon>Bacillati</taxon>
        <taxon>Actinomycetota</taxon>
        <taxon>Actinomycetota incertae sedis</taxon>
        <taxon>Candidatus Hakubellales</taxon>
        <taxon>Candidatus Hakubellaceae</taxon>
        <taxon>Candidatus Hakubella</taxon>
    </lineage>
</organism>
<evidence type="ECO:0000313" key="1">
    <source>
        <dbReference type="EMBL" id="GFP32273.1"/>
    </source>
</evidence>
<comment type="caution">
    <text evidence="1">The sequence shown here is derived from an EMBL/GenBank/DDBJ whole genome shotgun (WGS) entry which is preliminary data.</text>
</comment>
<sequence>MTYASEWHSAVVSQIDPPEPSWRALLLNRRSLPRASLPNLPEENLSAPHWRALFSFCSYPTAFAYLAQLSVADFGLLAQGRVSSQNLIVKIRHRGFYHLQALQGIFYRFYGLEAYPGDVGHYHLI</sequence>
<reference evidence="1 2" key="1">
    <citation type="journal article" date="2020" name="Front. Microbiol.">
        <title>Single-cell genomics of novel Actinobacteria with the Wood-Ljungdahl pathway discovered in a serpentinizing system.</title>
        <authorList>
            <person name="Merino N."/>
            <person name="Kawai M."/>
            <person name="Boyd E.S."/>
            <person name="Colman D.R."/>
            <person name="McGlynn S.E."/>
            <person name="Nealson K.H."/>
            <person name="Kurokawa K."/>
            <person name="Hongoh Y."/>
        </authorList>
    </citation>
    <scope>NUCLEOTIDE SEQUENCE [LARGE SCALE GENOMIC DNA]</scope>
    <source>
        <strain evidence="1 2">S42</strain>
    </source>
</reference>
<dbReference type="Proteomes" id="UP000568877">
    <property type="component" value="Unassembled WGS sequence"/>
</dbReference>
<dbReference type="AlphaFoldDB" id="A0A6V8PIZ9"/>
<gene>
    <name evidence="1" type="ORF">HKBW3S42_00579</name>
</gene>